<evidence type="ECO:0000313" key="2">
    <source>
        <dbReference type="Proteomes" id="UP000295604"/>
    </source>
</evidence>
<protein>
    <submittedName>
        <fullName evidence="1">Uncharacterized protein</fullName>
    </submittedName>
</protein>
<proteinExistence type="predicted"/>
<accession>A0A4R8TIE3</accession>
<keyword evidence="2" id="KW-1185">Reference proteome</keyword>
<organism evidence="1 2">
    <name type="scientific">Colletotrichum sidae</name>
    <dbReference type="NCBI Taxonomy" id="1347389"/>
    <lineage>
        <taxon>Eukaryota</taxon>
        <taxon>Fungi</taxon>
        <taxon>Dikarya</taxon>
        <taxon>Ascomycota</taxon>
        <taxon>Pezizomycotina</taxon>
        <taxon>Sordariomycetes</taxon>
        <taxon>Hypocreomycetidae</taxon>
        <taxon>Glomerellales</taxon>
        <taxon>Glomerellaceae</taxon>
        <taxon>Colletotrichum</taxon>
        <taxon>Colletotrichum orbiculare species complex</taxon>
    </lineage>
</organism>
<sequence length="157" mass="17668">MPFPTWFLFNTNQSSRDVGQWSLDKKSWHVQQPIEGRSAGSGPAQCLSLSAMDRSGQVRSGHPRSTSCYTIQRRESTRQCSWPCHHWTCCGAQGPTSSDPFNKASSFLIGASYFRCRQSPLSTLRVIWQRTQRQLLAAARLWSSSMQAAAHKTTCVR</sequence>
<comment type="caution">
    <text evidence="1">The sequence shown here is derived from an EMBL/GenBank/DDBJ whole genome shotgun (WGS) entry which is preliminary data.</text>
</comment>
<dbReference type="AlphaFoldDB" id="A0A4R8TIE3"/>
<dbReference type="EMBL" id="QAPF01000074">
    <property type="protein sequence ID" value="TEA18010.1"/>
    <property type="molecule type" value="Genomic_DNA"/>
</dbReference>
<name>A0A4R8TIE3_9PEZI</name>
<dbReference type="Proteomes" id="UP000295604">
    <property type="component" value="Unassembled WGS sequence"/>
</dbReference>
<evidence type="ECO:0000313" key="1">
    <source>
        <dbReference type="EMBL" id="TEA18010.1"/>
    </source>
</evidence>
<reference evidence="1 2" key="1">
    <citation type="submission" date="2018-11" db="EMBL/GenBank/DDBJ databases">
        <title>Genome sequence and assembly of Colletotrichum sidae.</title>
        <authorList>
            <person name="Gan P."/>
            <person name="Shirasu K."/>
        </authorList>
    </citation>
    <scope>NUCLEOTIDE SEQUENCE [LARGE SCALE GENOMIC DNA]</scope>
    <source>
        <strain evidence="1 2">CBS 518.97</strain>
    </source>
</reference>
<gene>
    <name evidence="1" type="ORF">C8034_v010763</name>
</gene>